<dbReference type="Pfam" id="PF00249">
    <property type="entry name" value="Myb_DNA-binding"/>
    <property type="match status" value="1"/>
</dbReference>
<evidence type="ECO:0000256" key="4">
    <source>
        <dbReference type="ARBA" id="ARBA00023242"/>
    </source>
</evidence>
<dbReference type="Gene3D" id="1.10.10.60">
    <property type="entry name" value="Homeodomain-like"/>
    <property type="match status" value="1"/>
</dbReference>
<comment type="caution">
    <text evidence="7">The sequence shown here is derived from an EMBL/GenBank/DDBJ whole genome shotgun (WGS) entry which is preliminary data.</text>
</comment>
<protein>
    <submittedName>
        <fullName evidence="7">Transcription factor MYB39</fullName>
    </submittedName>
</protein>
<dbReference type="PROSITE" id="PS51294">
    <property type="entry name" value="HTH_MYB"/>
    <property type="match status" value="1"/>
</dbReference>
<keyword evidence="2" id="KW-0677">Repeat</keyword>
<feature type="domain" description="Myb-like" evidence="5">
    <location>
        <begin position="1"/>
        <end position="37"/>
    </location>
</feature>
<dbReference type="InterPro" id="IPR015495">
    <property type="entry name" value="Myb_TF_plants"/>
</dbReference>
<keyword evidence="3" id="KW-0238">DNA-binding</keyword>
<proteinExistence type="predicted"/>
<evidence type="ECO:0000256" key="1">
    <source>
        <dbReference type="ARBA" id="ARBA00004123"/>
    </source>
</evidence>
<keyword evidence="8" id="KW-1185">Reference proteome</keyword>
<dbReference type="PROSITE" id="PS50090">
    <property type="entry name" value="MYB_LIKE"/>
    <property type="match status" value="1"/>
</dbReference>
<comment type="subcellular location">
    <subcellularLocation>
        <location evidence="1">Nucleus</location>
    </subcellularLocation>
</comment>
<dbReference type="InterPro" id="IPR001005">
    <property type="entry name" value="SANT/Myb"/>
</dbReference>
<evidence type="ECO:0000259" key="5">
    <source>
        <dbReference type="PROSITE" id="PS50090"/>
    </source>
</evidence>
<organism evidence="7 8">
    <name type="scientific">Platanthera guangdongensis</name>
    <dbReference type="NCBI Taxonomy" id="2320717"/>
    <lineage>
        <taxon>Eukaryota</taxon>
        <taxon>Viridiplantae</taxon>
        <taxon>Streptophyta</taxon>
        <taxon>Embryophyta</taxon>
        <taxon>Tracheophyta</taxon>
        <taxon>Spermatophyta</taxon>
        <taxon>Magnoliopsida</taxon>
        <taxon>Liliopsida</taxon>
        <taxon>Asparagales</taxon>
        <taxon>Orchidaceae</taxon>
        <taxon>Orchidoideae</taxon>
        <taxon>Orchideae</taxon>
        <taxon>Orchidinae</taxon>
        <taxon>Platanthera</taxon>
    </lineage>
</organism>
<evidence type="ECO:0000259" key="6">
    <source>
        <dbReference type="PROSITE" id="PS51294"/>
    </source>
</evidence>
<accession>A0ABR2MUI5</accession>
<gene>
    <name evidence="7" type="primary">MYB39</name>
    <name evidence="7" type="ORF">KSP40_PGU014002</name>
</gene>
<dbReference type="CDD" id="cd00167">
    <property type="entry name" value="SANT"/>
    <property type="match status" value="1"/>
</dbReference>
<reference evidence="7 8" key="1">
    <citation type="journal article" date="2022" name="Nat. Plants">
        <title>Genomes of leafy and leafless Platanthera orchids illuminate the evolution of mycoheterotrophy.</title>
        <authorList>
            <person name="Li M.H."/>
            <person name="Liu K.W."/>
            <person name="Li Z."/>
            <person name="Lu H.C."/>
            <person name="Ye Q.L."/>
            <person name="Zhang D."/>
            <person name="Wang J.Y."/>
            <person name="Li Y.F."/>
            <person name="Zhong Z.M."/>
            <person name="Liu X."/>
            <person name="Yu X."/>
            <person name="Liu D.K."/>
            <person name="Tu X.D."/>
            <person name="Liu B."/>
            <person name="Hao Y."/>
            <person name="Liao X.Y."/>
            <person name="Jiang Y.T."/>
            <person name="Sun W.H."/>
            <person name="Chen J."/>
            <person name="Chen Y.Q."/>
            <person name="Ai Y."/>
            <person name="Zhai J.W."/>
            <person name="Wu S.S."/>
            <person name="Zhou Z."/>
            <person name="Hsiao Y.Y."/>
            <person name="Wu W.L."/>
            <person name="Chen Y.Y."/>
            <person name="Lin Y.F."/>
            <person name="Hsu J.L."/>
            <person name="Li C.Y."/>
            <person name="Wang Z.W."/>
            <person name="Zhao X."/>
            <person name="Zhong W.Y."/>
            <person name="Ma X.K."/>
            <person name="Ma L."/>
            <person name="Huang J."/>
            <person name="Chen G.Z."/>
            <person name="Huang M.Z."/>
            <person name="Huang L."/>
            <person name="Peng D.H."/>
            <person name="Luo Y.B."/>
            <person name="Zou S.Q."/>
            <person name="Chen S.P."/>
            <person name="Lan S."/>
            <person name="Tsai W.C."/>
            <person name="Van de Peer Y."/>
            <person name="Liu Z.J."/>
        </authorList>
    </citation>
    <scope>NUCLEOTIDE SEQUENCE [LARGE SCALE GENOMIC DNA]</scope>
    <source>
        <strain evidence="7">Lor288</strain>
    </source>
</reference>
<sequence length="238" mass="26590">MRRKGSGVGCWEEWSAIAARLPGRTDNEIKNYWNTHIRKRLLRMGIDPVTHAPRLDLLDLSSLLSPVLYNSGQLDLSRILGIEPLFNSELLRFATNLLQVQEQRAANNLSRIQQPELSSSNFHQQIPAELGFVNGADIHNLGGIESFIPADNYNGNMDQQFMAIPNFSPEEFGCLEFPSDLTQDSVVSTPVSIPATNFNNSGSNYLNSCSTEDEKDGLCSTDFFNFQIPDLLDVSDFM</sequence>
<dbReference type="EMBL" id="JBBWWR010000004">
    <property type="protein sequence ID" value="KAK8967874.1"/>
    <property type="molecule type" value="Genomic_DNA"/>
</dbReference>
<evidence type="ECO:0000313" key="7">
    <source>
        <dbReference type="EMBL" id="KAK8967874.1"/>
    </source>
</evidence>
<feature type="domain" description="HTH myb-type" evidence="6">
    <location>
        <begin position="14"/>
        <end position="41"/>
    </location>
</feature>
<evidence type="ECO:0000256" key="3">
    <source>
        <dbReference type="ARBA" id="ARBA00023125"/>
    </source>
</evidence>
<dbReference type="InterPro" id="IPR009057">
    <property type="entry name" value="Homeodomain-like_sf"/>
</dbReference>
<evidence type="ECO:0000313" key="8">
    <source>
        <dbReference type="Proteomes" id="UP001412067"/>
    </source>
</evidence>
<dbReference type="PANTHER" id="PTHR47994">
    <property type="entry name" value="F14D16.11-RELATED"/>
    <property type="match status" value="1"/>
</dbReference>
<name>A0ABR2MUI5_9ASPA</name>
<dbReference type="SUPFAM" id="SSF46689">
    <property type="entry name" value="Homeodomain-like"/>
    <property type="match status" value="1"/>
</dbReference>
<dbReference type="InterPro" id="IPR017930">
    <property type="entry name" value="Myb_dom"/>
</dbReference>
<dbReference type="PANTHER" id="PTHR47994:SF5">
    <property type="entry name" value="F14D16.11-RELATED"/>
    <property type="match status" value="1"/>
</dbReference>
<keyword evidence="4" id="KW-0539">Nucleus</keyword>
<evidence type="ECO:0000256" key="2">
    <source>
        <dbReference type="ARBA" id="ARBA00022737"/>
    </source>
</evidence>
<dbReference type="Proteomes" id="UP001412067">
    <property type="component" value="Unassembled WGS sequence"/>
</dbReference>